<comment type="caution">
    <text evidence="2">The sequence shown here is derived from an EMBL/GenBank/DDBJ whole genome shotgun (WGS) entry which is preliminary data.</text>
</comment>
<evidence type="ECO:0000313" key="2">
    <source>
        <dbReference type="EMBL" id="RCK66178.1"/>
    </source>
</evidence>
<gene>
    <name evidence="2" type="ORF">Cantr_01841</name>
</gene>
<protein>
    <submittedName>
        <fullName evidence="2">Uncharacterized protein</fullName>
    </submittedName>
</protein>
<sequence length="74" mass="8611">MEQVISRRSKVLTVCRYLYGPSKNYPTNTLPTENNQEARNLTKSPELKNDIRTKSQLDKKIITVQSQSPKQKKF</sequence>
<accession>A0A367YK13</accession>
<feature type="compositionally biased region" description="Basic and acidic residues" evidence="1">
    <location>
        <begin position="45"/>
        <end position="54"/>
    </location>
</feature>
<feature type="region of interest" description="Disordered" evidence="1">
    <location>
        <begin position="23"/>
        <end position="54"/>
    </location>
</feature>
<keyword evidence="3" id="KW-1185">Reference proteome</keyword>
<evidence type="ECO:0000256" key="1">
    <source>
        <dbReference type="SAM" id="MobiDB-lite"/>
    </source>
</evidence>
<name>A0A367YK13_9ASCO</name>
<dbReference type="EMBL" id="QLNQ01000017">
    <property type="protein sequence ID" value="RCK66178.1"/>
    <property type="molecule type" value="Genomic_DNA"/>
</dbReference>
<dbReference type="Proteomes" id="UP000253472">
    <property type="component" value="Unassembled WGS sequence"/>
</dbReference>
<feature type="compositionally biased region" description="Polar residues" evidence="1">
    <location>
        <begin position="24"/>
        <end position="43"/>
    </location>
</feature>
<dbReference type="AlphaFoldDB" id="A0A367YK13"/>
<reference evidence="2 3" key="1">
    <citation type="submission" date="2018-06" db="EMBL/GenBank/DDBJ databases">
        <title>Whole genome sequencing of Candida tropicalis (genome annotated by CSBL at Korea University).</title>
        <authorList>
            <person name="Ahn J."/>
        </authorList>
    </citation>
    <scope>NUCLEOTIDE SEQUENCE [LARGE SCALE GENOMIC DNA]</scope>
    <source>
        <strain evidence="2 3">ATCC 20962</strain>
    </source>
</reference>
<organism evidence="2 3">
    <name type="scientific">Candida viswanathii</name>
    <dbReference type="NCBI Taxonomy" id="5486"/>
    <lineage>
        <taxon>Eukaryota</taxon>
        <taxon>Fungi</taxon>
        <taxon>Dikarya</taxon>
        <taxon>Ascomycota</taxon>
        <taxon>Saccharomycotina</taxon>
        <taxon>Pichiomycetes</taxon>
        <taxon>Debaryomycetaceae</taxon>
        <taxon>Candida/Lodderomyces clade</taxon>
        <taxon>Candida</taxon>
    </lineage>
</organism>
<proteinExistence type="predicted"/>
<evidence type="ECO:0000313" key="3">
    <source>
        <dbReference type="Proteomes" id="UP000253472"/>
    </source>
</evidence>